<evidence type="ECO:0000313" key="1">
    <source>
        <dbReference type="EMBL" id="MPL99793.1"/>
    </source>
</evidence>
<reference evidence="1" key="1">
    <citation type="submission" date="2019-08" db="EMBL/GenBank/DDBJ databases">
        <authorList>
            <person name="Kucharzyk K."/>
            <person name="Murdoch R.W."/>
            <person name="Higgins S."/>
            <person name="Loffler F."/>
        </authorList>
    </citation>
    <scope>NUCLEOTIDE SEQUENCE</scope>
</reference>
<name>A0A644WBN0_9ZZZZ</name>
<evidence type="ECO:0008006" key="2">
    <source>
        <dbReference type="Google" id="ProtNLM"/>
    </source>
</evidence>
<dbReference type="InterPro" id="IPR019619">
    <property type="entry name" value="DUF2490"/>
</dbReference>
<protein>
    <recommendedName>
        <fullName evidence="2">DUF2490 domain-containing protein</fullName>
    </recommendedName>
</protein>
<proteinExistence type="predicted"/>
<comment type="caution">
    <text evidence="1">The sequence shown here is derived from an EMBL/GenBank/DDBJ whole genome shotgun (WGS) entry which is preliminary data.</text>
</comment>
<accession>A0A644WBN0</accession>
<sequence>MRYKIAILMILLPQIICAQKNDFQAWYSLDAGFKIGKKWSFGLSDEIRTSCNAQVFSKNLFDLGGEYKLTENIDLGLFVRVSTEYPTLESRTHQKTFYTTFQYSRKFDRLNISGRFRIGTDEDFDMPVQTEWEHREKLKAAYNIKKFPLNPELSAELFFPAGNDFLGLTKTRILAGFSWRPKSDKNHKFTVQYGWQHKYNSDVPKNDFLLCLGYGYTFKIKEKKK</sequence>
<dbReference type="AlphaFoldDB" id="A0A644WBN0"/>
<dbReference type="Pfam" id="PF10677">
    <property type="entry name" value="DUF2490"/>
    <property type="match status" value="1"/>
</dbReference>
<organism evidence="1">
    <name type="scientific">bioreactor metagenome</name>
    <dbReference type="NCBI Taxonomy" id="1076179"/>
    <lineage>
        <taxon>unclassified sequences</taxon>
        <taxon>metagenomes</taxon>
        <taxon>ecological metagenomes</taxon>
    </lineage>
</organism>
<gene>
    <name evidence="1" type="ORF">SDC9_46014</name>
</gene>
<dbReference type="EMBL" id="VSSQ01000689">
    <property type="protein sequence ID" value="MPL99793.1"/>
    <property type="molecule type" value="Genomic_DNA"/>
</dbReference>